<dbReference type="RefSeq" id="WP_027098461.1">
    <property type="nucleotide sequence ID" value="NZ_CABHIH010000001.1"/>
</dbReference>
<comment type="caution">
    <text evidence="2">The sequence shown here is derived from an EMBL/GenBank/DDBJ whole genome shotgun (WGS) entry which is preliminary data.</text>
</comment>
<reference evidence="2 3" key="1">
    <citation type="submission" date="2016-06" db="EMBL/GenBank/DDBJ databases">
        <authorList>
            <person name="Kjaerup R.B."/>
            <person name="Dalgaard T.S."/>
            <person name="Juul-Madsen H.R."/>
        </authorList>
    </citation>
    <scope>NUCLEOTIDE SEQUENCE [LARGE SCALE GENOMIC DNA]</scope>
    <source>
        <strain evidence="2 3">373-A1</strain>
    </source>
</reference>
<dbReference type="GeneID" id="42776281"/>
<proteinExistence type="predicted"/>
<protein>
    <submittedName>
        <fullName evidence="2">Uncharacterized protein</fullName>
    </submittedName>
</protein>
<organism evidence="2 3">
    <name type="scientific">Clostridium paraputrificum</name>
    <dbReference type="NCBI Taxonomy" id="29363"/>
    <lineage>
        <taxon>Bacteria</taxon>
        <taxon>Bacillati</taxon>
        <taxon>Bacillota</taxon>
        <taxon>Clostridia</taxon>
        <taxon>Eubacteriales</taxon>
        <taxon>Clostridiaceae</taxon>
        <taxon>Clostridium</taxon>
    </lineage>
</organism>
<keyword evidence="3" id="KW-1185">Reference proteome</keyword>
<dbReference type="EMBL" id="MAPZ01000014">
    <property type="protein sequence ID" value="OBY11436.1"/>
    <property type="molecule type" value="Genomic_DNA"/>
</dbReference>
<evidence type="ECO:0000313" key="3">
    <source>
        <dbReference type="Proteomes" id="UP000092714"/>
    </source>
</evidence>
<name>A0A174DIH0_9CLOT</name>
<feature type="transmembrane region" description="Helical" evidence="1">
    <location>
        <begin position="7"/>
        <end position="29"/>
    </location>
</feature>
<keyword evidence="1" id="KW-0812">Transmembrane</keyword>
<evidence type="ECO:0000256" key="1">
    <source>
        <dbReference type="SAM" id="Phobius"/>
    </source>
</evidence>
<feature type="transmembrane region" description="Helical" evidence="1">
    <location>
        <begin position="35"/>
        <end position="52"/>
    </location>
</feature>
<dbReference type="AlphaFoldDB" id="A0A174DIH0"/>
<evidence type="ECO:0000313" key="2">
    <source>
        <dbReference type="EMBL" id="OBY11436.1"/>
    </source>
</evidence>
<sequence length="59" mass="6196">MTNILKIAGLILLGLIALKIIGIVLGALIGTVATVIKIVLYLGVGAFVFYGIKKLVDEK</sequence>
<gene>
    <name evidence="2" type="ORF">CP373A1_05660</name>
</gene>
<dbReference type="Proteomes" id="UP000092714">
    <property type="component" value="Unassembled WGS sequence"/>
</dbReference>
<keyword evidence="1" id="KW-0472">Membrane</keyword>
<accession>A0A174DIH0</accession>
<keyword evidence="1" id="KW-1133">Transmembrane helix</keyword>